<dbReference type="EMBL" id="CP144745">
    <property type="protein sequence ID" value="WVZ51803.1"/>
    <property type="molecule type" value="Genomic_DNA"/>
</dbReference>
<proteinExistence type="predicted"/>
<gene>
    <name evidence="1" type="ORF">U9M48_002913</name>
</gene>
<sequence>MTAHRCFSSRGWIFRPAFSPQRPQGAPPQVKLLRFSFLLRAPSMPEGETKTVLERGLQLTVSVRMAEDIKGELNLYWCSSKSDQHNKGSCVAEQQLYAATAAACPINADAIMRRPSGAQQGIPSSSDVVGCCQQRTSAREKRDSDARGRGYKLICLTAAVLANLFDSCSFGGDGCRCKHIVDFYF</sequence>
<dbReference type="AlphaFoldDB" id="A0AAQ3SDR5"/>
<reference evidence="1 2" key="1">
    <citation type="submission" date="2024-02" db="EMBL/GenBank/DDBJ databases">
        <title>High-quality chromosome-scale genome assembly of Pensacola bahiagrass (Paspalum notatum Flugge var. saurae).</title>
        <authorList>
            <person name="Vega J.M."/>
            <person name="Podio M."/>
            <person name="Orjuela J."/>
            <person name="Siena L.A."/>
            <person name="Pessino S.C."/>
            <person name="Combes M.C."/>
            <person name="Mariac C."/>
            <person name="Albertini E."/>
            <person name="Pupilli F."/>
            <person name="Ortiz J.P.A."/>
            <person name="Leblanc O."/>
        </authorList>
    </citation>
    <scope>NUCLEOTIDE SEQUENCE [LARGE SCALE GENOMIC DNA]</scope>
    <source>
        <strain evidence="1">R1</strain>
        <tissue evidence="1">Leaf</tissue>
    </source>
</reference>
<name>A0AAQ3SDR5_PASNO</name>
<evidence type="ECO:0000313" key="2">
    <source>
        <dbReference type="Proteomes" id="UP001341281"/>
    </source>
</evidence>
<protein>
    <submittedName>
        <fullName evidence="1">Uncharacterized protein</fullName>
    </submittedName>
</protein>
<organism evidence="1 2">
    <name type="scientific">Paspalum notatum var. saurae</name>
    <dbReference type="NCBI Taxonomy" id="547442"/>
    <lineage>
        <taxon>Eukaryota</taxon>
        <taxon>Viridiplantae</taxon>
        <taxon>Streptophyta</taxon>
        <taxon>Embryophyta</taxon>
        <taxon>Tracheophyta</taxon>
        <taxon>Spermatophyta</taxon>
        <taxon>Magnoliopsida</taxon>
        <taxon>Liliopsida</taxon>
        <taxon>Poales</taxon>
        <taxon>Poaceae</taxon>
        <taxon>PACMAD clade</taxon>
        <taxon>Panicoideae</taxon>
        <taxon>Andropogonodae</taxon>
        <taxon>Paspaleae</taxon>
        <taxon>Paspalinae</taxon>
        <taxon>Paspalum</taxon>
    </lineage>
</organism>
<evidence type="ECO:0000313" key="1">
    <source>
        <dbReference type="EMBL" id="WVZ51803.1"/>
    </source>
</evidence>
<keyword evidence="2" id="KW-1185">Reference proteome</keyword>
<dbReference type="Proteomes" id="UP001341281">
    <property type="component" value="Chromosome 01"/>
</dbReference>
<accession>A0AAQ3SDR5</accession>